<sequence>ILFFGISLLFALRNPAPGVFLFFIGANLLLWYFFTHQVDRFLYPATAAGAILAAGGFCWLRTNTRLYLRPAAALLLLIFTLLGVSHDVTVETATGPEDKRTTRTEINPYHKDAVKCLLGRKAGGDFLKEQMPVARCFEEINRLPERSVILFIGEARPFYVERRKIFWTVFDRNVFEEMAMASASTDVLAEELRARGVTHVFINYGEIERYDRTYAFVHDGRRYKGYFNM</sequence>
<feature type="transmembrane region" description="Helical" evidence="1">
    <location>
        <begin position="67"/>
        <end position="84"/>
    </location>
</feature>
<keyword evidence="1" id="KW-1133">Transmembrane helix</keyword>
<keyword evidence="1" id="KW-0472">Membrane</keyword>
<feature type="non-terminal residue" evidence="2">
    <location>
        <position position="1"/>
    </location>
</feature>
<organism evidence="2">
    <name type="scientific">marine sediment metagenome</name>
    <dbReference type="NCBI Taxonomy" id="412755"/>
    <lineage>
        <taxon>unclassified sequences</taxon>
        <taxon>metagenomes</taxon>
        <taxon>ecological metagenomes</taxon>
    </lineage>
</organism>
<feature type="transmembrane region" description="Helical" evidence="1">
    <location>
        <begin position="41"/>
        <end position="60"/>
    </location>
</feature>
<reference evidence="2" key="1">
    <citation type="journal article" date="2014" name="Front. Microbiol.">
        <title>High frequency of phylogenetically diverse reductive dehalogenase-homologous genes in deep subseafloor sedimentary metagenomes.</title>
        <authorList>
            <person name="Kawai M."/>
            <person name="Futagami T."/>
            <person name="Toyoda A."/>
            <person name="Takaki Y."/>
            <person name="Nishi S."/>
            <person name="Hori S."/>
            <person name="Arai W."/>
            <person name="Tsubouchi T."/>
            <person name="Morono Y."/>
            <person name="Uchiyama I."/>
            <person name="Ito T."/>
            <person name="Fujiyama A."/>
            <person name="Inagaki F."/>
            <person name="Takami H."/>
        </authorList>
    </citation>
    <scope>NUCLEOTIDE SEQUENCE</scope>
    <source>
        <strain evidence="2">Expedition CK06-06</strain>
    </source>
</reference>
<proteinExistence type="predicted"/>
<feature type="non-terminal residue" evidence="2">
    <location>
        <position position="229"/>
    </location>
</feature>
<keyword evidence="1" id="KW-0812">Transmembrane</keyword>
<dbReference type="AlphaFoldDB" id="X0ZG55"/>
<gene>
    <name evidence="2" type="ORF">S01H1_78657</name>
</gene>
<dbReference type="EMBL" id="BARS01052953">
    <property type="protein sequence ID" value="GAG47316.1"/>
    <property type="molecule type" value="Genomic_DNA"/>
</dbReference>
<evidence type="ECO:0000313" key="2">
    <source>
        <dbReference type="EMBL" id="GAG47316.1"/>
    </source>
</evidence>
<protein>
    <submittedName>
        <fullName evidence="2">Uncharacterized protein</fullName>
    </submittedName>
</protein>
<comment type="caution">
    <text evidence="2">The sequence shown here is derived from an EMBL/GenBank/DDBJ whole genome shotgun (WGS) entry which is preliminary data.</text>
</comment>
<evidence type="ECO:0000256" key="1">
    <source>
        <dbReference type="SAM" id="Phobius"/>
    </source>
</evidence>
<accession>X0ZG55</accession>
<name>X0ZG55_9ZZZZ</name>
<feature type="transmembrane region" description="Helical" evidence="1">
    <location>
        <begin position="16"/>
        <end position="35"/>
    </location>
</feature>